<proteinExistence type="inferred from homology"/>
<evidence type="ECO:0000256" key="2">
    <source>
        <dbReference type="ARBA" id="ARBA00006653"/>
    </source>
</evidence>
<dbReference type="OrthoDB" id="46189at2759"/>
<evidence type="ECO:0000256" key="8">
    <source>
        <dbReference type="SAM" id="MobiDB-lite"/>
    </source>
</evidence>
<dbReference type="InParanoid" id="A0A151Z2Q0"/>
<evidence type="ECO:0000256" key="6">
    <source>
        <dbReference type="ARBA" id="ARBA00023034"/>
    </source>
</evidence>
<dbReference type="FunCoup" id="A0A151Z2Q0">
    <property type="interactions" value="14"/>
</dbReference>
<keyword evidence="10" id="KW-1185">Reference proteome</keyword>
<evidence type="ECO:0000313" key="9">
    <source>
        <dbReference type="EMBL" id="KYQ88233.1"/>
    </source>
</evidence>
<keyword evidence="6" id="KW-0333">Golgi apparatus</keyword>
<feature type="compositionally biased region" description="Low complexity" evidence="8">
    <location>
        <begin position="1085"/>
        <end position="1107"/>
    </location>
</feature>
<comment type="similarity">
    <text evidence="2">Belongs to the COG1 family.</text>
</comment>
<dbReference type="GO" id="GO:0017119">
    <property type="term" value="C:Golgi transport complex"/>
    <property type="evidence" value="ECO:0007669"/>
    <property type="project" value="InterPro"/>
</dbReference>
<dbReference type="STRING" id="361077.A0A151Z2Q0"/>
<feature type="compositionally biased region" description="Low complexity" evidence="8">
    <location>
        <begin position="1061"/>
        <end position="1075"/>
    </location>
</feature>
<dbReference type="InterPro" id="IPR033370">
    <property type="entry name" value="COG1"/>
</dbReference>
<protein>
    <recommendedName>
        <fullName evidence="3">Conserved oligomeric Golgi complex subunit 1</fullName>
    </recommendedName>
</protein>
<comment type="subcellular location">
    <subcellularLocation>
        <location evidence="1">Golgi apparatus membrane</location>
        <topology evidence="1">Peripheral membrane protein</topology>
    </subcellularLocation>
</comment>
<comment type="caution">
    <text evidence="9">The sequence shown here is derived from an EMBL/GenBank/DDBJ whole genome shotgun (WGS) entry which is preliminary data.</text>
</comment>
<evidence type="ECO:0000256" key="4">
    <source>
        <dbReference type="ARBA" id="ARBA00022448"/>
    </source>
</evidence>
<dbReference type="EMBL" id="LODT01000051">
    <property type="protein sequence ID" value="KYQ88233.1"/>
    <property type="molecule type" value="Genomic_DNA"/>
</dbReference>
<dbReference type="AlphaFoldDB" id="A0A151Z2Q0"/>
<reference evidence="9 10" key="1">
    <citation type="submission" date="2015-12" db="EMBL/GenBank/DDBJ databases">
        <title>Dictyostelia acquired genes for synthesis and detection of signals that induce cell-type specialization by lateral gene transfer from prokaryotes.</title>
        <authorList>
            <person name="Gloeckner G."/>
            <person name="Schaap P."/>
        </authorList>
    </citation>
    <scope>NUCLEOTIDE SEQUENCE [LARGE SCALE GENOMIC DNA]</scope>
    <source>
        <strain evidence="9 10">TK</strain>
    </source>
</reference>
<dbReference type="GO" id="GO:0000139">
    <property type="term" value="C:Golgi membrane"/>
    <property type="evidence" value="ECO:0007669"/>
    <property type="project" value="UniProtKB-SubCell"/>
</dbReference>
<gene>
    <name evidence="9" type="ORF">DLAC_10917</name>
</gene>
<evidence type="ECO:0000256" key="7">
    <source>
        <dbReference type="ARBA" id="ARBA00023136"/>
    </source>
</evidence>
<keyword evidence="7" id="KW-0472">Membrane</keyword>
<evidence type="ECO:0000256" key="3">
    <source>
        <dbReference type="ARBA" id="ARBA00020978"/>
    </source>
</evidence>
<dbReference type="OMA" id="IGSEHNE"/>
<name>A0A151Z2Q0_TIELA</name>
<dbReference type="PANTHER" id="PTHR31658">
    <property type="entry name" value="CONSERVED OLIGOMERIC GOLGI COMPLEX SUBUNIT 1"/>
    <property type="match status" value="1"/>
</dbReference>
<dbReference type="Pfam" id="PF08700">
    <property type="entry name" value="VPS51_Exo84_N"/>
    <property type="match status" value="1"/>
</dbReference>
<feature type="region of interest" description="Disordered" evidence="8">
    <location>
        <begin position="1061"/>
        <end position="1125"/>
    </location>
</feature>
<dbReference type="PANTHER" id="PTHR31658:SF0">
    <property type="entry name" value="CONSERVED OLIGOMERIC GOLGI COMPLEX SUBUNIT 1"/>
    <property type="match status" value="1"/>
</dbReference>
<sequence length="1125" mass="129576">MKSSHTTSELHEKSSSISSPVNSPVRMNQSLSAVVSPIQNTQYQRQSSNQSLLGYKSSSTSNSYGSNLNLLPLLSTSSSSVTQLNLQQQQLNTLIPQYLITKYEAEVNQLFQKNTPEQMKSIEYSKRSEVEDMKNQLKNLIGNKYRDLVEGSDAIVKMEKSTELINQKVLDMQRQLKTFSEKRNTRKSTNPQDDEKSKKNIITRFSKNCKHLVDIPELMWRCLDNNEYFEVSIQYLTAESLYNNITNQDKYDYIKVLVWLIIKEFPKKSLVNSQEYLNTLNNSNSNSSNSISIDKLLGSLSTQILFDKKSIKEIFNQFLQYRKSQLFSALLHKQSYQNSTAIKNIIHRLLEYLKVSVYLVLKPIHMEITLPKRIIKCYFKITNSNNSNTQQYQYLEDSILEFDNLNPKYISSKTSEWLDQVLNEFKLKSIDILSSINTAKDLSNLKFEIFQELLQFSSPINSNNNLLNQIPLVTGKESTETVSWNLLFLITTNGRDSRYFYEFFDDVLLLKSQSIIESSFSKISLTKIMNECQGHSSSQFDKNFSDYLWQYHEDPIQSIRFKAKGITPLTQSFLKQVNQLYQNSILDFIYLFPNNTNSDSNNTNNFEYQLEQSIKKHQSPSSSSQYYYLSKLKSSPSGGLNQPKQKSIQDRHAQKELELKECIKKAFNKSFRDFSENNQLKIDNILLDVINKTVSTQEILFIAKISKIVYKNQDIYFSNQQESSSTIEQPNISEEILDHLKQQFYYGSIVWIEELVLNSTNQLSKQLDSENWSDKKIEKTWERVSIEIETESGKKESSIYLPYQPSAYILSYLLSISLELSKVSFNTLDKNISRYLLESISTHCYQILSEKLQSTSLFQHKDNYLQLLIDFKYLLFILYGKKPQNQYEIKDQIFKKSLQHYQSIIQQRDQQQQPPKNINYSNEIVHLIKSKMDPIDYQFYEKHINRFIEVTYVKSNIFFGNFTQIHKSIVKADLKKNQGTNGTNGTPTTTDQINTMNLLKSKVNFQLFPLDNISFSQENSTPSSPTLISVNHINIPPKNNTLLSSSVSLLPSDFQSFLKISPTSQSTPITPPNSSRSQNLSIPNSSVTSPTGGSLSSSPSSSGTGSSFMNMSKRISDVFASKSTK</sequence>
<evidence type="ECO:0000256" key="1">
    <source>
        <dbReference type="ARBA" id="ARBA00004395"/>
    </source>
</evidence>
<feature type="region of interest" description="Disordered" evidence="8">
    <location>
        <begin position="1"/>
        <end position="23"/>
    </location>
</feature>
<dbReference type="Proteomes" id="UP000076078">
    <property type="component" value="Unassembled WGS sequence"/>
</dbReference>
<feature type="region of interest" description="Disordered" evidence="8">
    <location>
        <begin position="180"/>
        <end position="200"/>
    </location>
</feature>
<evidence type="ECO:0000256" key="5">
    <source>
        <dbReference type="ARBA" id="ARBA00022927"/>
    </source>
</evidence>
<organism evidence="9 10">
    <name type="scientific">Tieghemostelium lacteum</name>
    <name type="common">Slime mold</name>
    <name type="synonym">Dictyostelium lacteum</name>
    <dbReference type="NCBI Taxonomy" id="361077"/>
    <lineage>
        <taxon>Eukaryota</taxon>
        <taxon>Amoebozoa</taxon>
        <taxon>Evosea</taxon>
        <taxon>Eumycetozoa</taxon>
        <taxon>Dictyostelia</taxon>
        <taxon>Dictyosteliales</taxon>
        <taxon>Raperosteliaceae</taxon>
        <taxon>Tieghemostelium</taxon>
    </lineage>
</organism>
<dbReference type="GO" id="GO:0015031">
    <property type="term" value="P:protein transport"/>
    <property type="evidence" value="ECO:0007669"/>
    <property type="project" value="UniProtKB-KW"/>
</dbReference>
<evidence type="ECO:0000313" key="10">
    <source>
        <dbReference type="Proteomes" id="UP000076078"/>
    </source>
</evidence>
<accession>A0A151Z2Q0</accession>
<keyword evidence="5" id="KW-0653">Protein transport</keyword>
<dbReference type="GO" id="GO:0006891">
    <property type="term" value="P:intra-Golgi vesicle-mediated transport"/>
    <property type="evidence" value="ECO:0007669"/>
    <property type="project" value="InterPro"/>
</dbReference>
<keyword evidence="4" id="KW-0813">Transport</keyword>